<dbReference type="Gene3D" id="2.60.120.200">
    <property type="match status" value="1"/>
</dbReference>
<dbReference type="InterPro" id="IPR013320">
    <property type="entry name" value="ConA-like_dom_sf"/>
</dbReference>
<dbReference type="GO" id="GO:0005975">
    <property type="term" value="P:carbohydrate metabolic process"/>
    <property type="evidence" value="ECO:0007669"/>
    <property type="project" value="InterPro"/>
</dbReference>
<keyword evidence="9" id="KW-1185">Reference proteome</keyword>
<dbReference type="CDD" id="cd18617">
    <property type="entry name" value="GH43_XynB-like"/>
    <property type="match status" value="1"/>
</dbReference>
<dbReference type="PANTHER" id="PTHR42812:SF16">
    <property type="entry name" value="HYDROLASE, PUTATIVE (AFU_ORTHOLOGUE AFUA_7G06110)-RELATED"/>
    <property type="match status" value="1"/>
</dbReference>
<dbReference type="SUPFAM" id="SSF49899">
    <property type="entry name" value="Concanavalin A-like lectins/glucanases"/>
    <property type="match status" value="1"/>
</dbReference>
<evidence type="ECO:0000313" key="8">
    <source>
        <dbReference type="EMBL" id="KAK1924567.1"/>
    </source>
</evidence>
<dbReference type="InterPro" id="IPR041542">
    <property type="entry name" value="GH43_C2"/>
</dbReference>
<accession>A0AAD9FR57</accession>
<comment type="caution">
    <text evidence="8">The sequence shown here is derived from an EMBL/GenBank/DDBJ whole genome shotgun (WGS) entry which is preliminary data.</text>
</comment>
<dbReference type="GO" id="GO:0004553">
    <property type="term" value="F:hydrolase activity, hydrolyzing O-glycosyl compounds"/>
    <property type="evidence" value="ECO:0007669"/>
    <property type="project" value="InterPro"/>
</dbReference>
<dbReference type="EMBL" id="JAODAN010000004">
    <property type="protein sequence ID" value="KAK1924567.1"/>
    <property type="molecule type" value="Genomic_DNA"/>
</dbReference>
<dbReference type="Gene3D" id="2.115.10.20">
    <property type="entry name" value="Glycosyl hydrolase domain, family 43"/>
    <property type="match status" value="1"/>
</dbReference>
<evidence type="ECO:0000259" key="7">
    <source>
        <dbReference type="Pfam" id="PF17851"/>
    </source>
</evidence>
<evidence type="ECO:0000313" key="9">
    <source>
        <dbReference type="Proteomes" id="UP001182556"/>
    </source>
</evidence>
<dbReference type="InterPro" id="IPR023296">
    <property type="entry name" value="Glyco_hydro_beta-prop_sf"/>
</dbReference>
<comment type="similarity">
    <text evidence="1 6">Belongs to the glycosyl hydrolase 43 family.</text>
</comment>
<protein>
    <submittedName>
        <fullName evidence="8">Glycosyl hydrolase</fullName>
    </submittedName>
</protein>
<reference evidence="8" key="1">
    <citation type="submission" date="2023-02" db="EMBL/GenBank/DDBJ databases">
        <title>Identification and recombinant expression of a fungal hydrolase from Papiliotrema laurentii that hydrolyzes apple cutin and clears colloidal polyester polyurethane.</title>
        <authorList>
            <consortium name="DOE Joint Genome Institute"/>
            <person name="Roman V.A."/>
            <person name="Bojanowski C."/>
            <person name="Crable B.R."/>
            <person name="Wagner D.N."/>
            <person name="Hung C.S."/>
            <person name="Nadeau L.J."/>
            <person name="Schratz L."/>
            <person name="Haridas S."/>
            <person name="Pangilinan J."/>
            <person name="Lipzen A."/>
            <person name="Na H."/>
            <person name="Yan M."/>
            <person name="Ng V."/>
            <person name="Grigoriev I.V."/>
            <person name="Spatafora J.W."/>
            <person name="Barlow D."/>
            <person name="Biffinger J."/>
            <person name="Kelley-Loughnane N."/>
            <person name="Varaljay V.A."/>
            <person name="Crookes-Goodson W.J."/>
        </authorList>
    </citation>
    <scope>NUCLEOTIDE SEQUENCE</scope>
    <source>
        <strain evidence="8">5307AH</strain>
    </source>
</reference>
<evidence type="ECO:0000256" key="3">
    <source>
        <dbReference type="ARBA" id="ARBA00023295"/>
    </source>
</evidence>
<evidence type="ECO:0000256" key="1">
    <source>
        <dbReference type="ARBA" id="ARBA00009865"/>
    </source>
</evidence>
<feature type="domain" description="Beta-xylosidase C-terminal Concanavalin A-like" evidence="7">
    <location>
        <begin position="372"/>
        <end position="565"/>
    </location>
</feature>
<dbReference type="InterPro" id="IPR006710">
    <property type="entry name" value="Glyco_hydro_43"/>
</dbReference>
<evidence type="ECO:0000256" key="4">
    <source>
        <dbReference type="PIRSR" id="PIRSR606710-1"/>
    </source>
</evidence>
<sequence>MVVGTQIPVDQLAHHGPSFANPVITGLAADPTVLRVGDDYFLCTSSFEFFPGVPVYHSKDLVSWKLIGHVLTRKSQLNLWAVHSGGGIFAPSLRFYKGRYYMTTANVFRTIAGAIEGDLTPRGFYVWTDNIWDSSSWSEPTFYDVRGIDQDIFYDDKDDKFYLLCSRPTFKPGQYYSAETVICEIDITTGRSKTKPQTIRRSDCAIDVAEAPHIFKRDGYYYLITAEGGTEDDHQEWVCRSSEGPLGPWEVGPVGSVNPMVHNTSNIDVRATGHMDFVEGKDGQWWGVLLAIRPTATGTNKHDETKGTWSTSQLGRETFLCPVDWQDGWPVVNKRKPIGLEGPPGYGTLKAPAKRVQERFTFAPGRDLYVDGWVHLRTPVAMFEYDMESRKGSIGLIGGPYTYRDDECVTMLLQKQTAFIGTWQCDIDLQPDEAGLEAFTTAWWSRDAFASVGVRATGSDGSKEVVFRKPRLTEEVVFDEETRPIPTGSVIRARIKTDFSGWTMGYSVLDKSGSPTEWVDFEHVPTQLLVRDRVIDSNFIGTHLGIYASGIEHRAAMVPAYFSNVTWDCYPWEHPQ</sequence>
<evidence type="ECO:0000256" key="6">
    <source>
        <dbReference type="RuleBase" id="RU361187"/>
    </source>
</evidence>
<dbReference type="Proteomes" id="UP001182556">
    <property type="component" value="Unassembled WGS sequence"/>
</dbReference>
<keyword evidence="3 6" id="KW-0326">Glycosidase</keyword>
<dbReference type="InterPro" id="IPR051795">
    <property type="entry name" value="Glycosyl_Hydrlase_43"/>
</dbReference>
<gene>
    <name evidence="8" type="ORF">DB88DRAFT_485973</name>
</gene>
<keyword evidence="2 6" id="KW-0378">Hydrolase</keyword>
<evidence type="ECO:0000256" key="2">
    <source>
        <dbReference type="ARBA" id="ARBA00022801"/>
    </source>
</evidence>
<dbReference type="PANTHER" id="PTHR42812">
    <property type="entry name" value="BETA-XYLOSIDASE"/>
    <property type="match status" value="1"/>
</dbReference>
<feature type="site" description="Important for catalytic activity, responsible for pKa modulation of the active site Glu and correct orientation of both the proton donor and substrate" evidence="5">
    <location>
        <position position="149"/>
    </location>
</feature>
<organism evidence="8 9">
    <name type="scientific">Papiliotrema laurentii</name>
    <name type="common">Cryptococcus laurentii</name>
    <dbReference type="NCBI Taxonomy" id="5418"/>
    <lineage>
        <taxon>Eukaryota</taxon>
        <taxon>Fungi</taxon>
        <taxon>Dikarya</taxon>
        <taxon>Basidiomycota</taxon>
        <taxon>Agaricomycotina</taxon>
        <taxon>Tremellomycetes</taxon>
        <taxon>Tremellales</taxon>
        <taxon>Rhynchogastremaceae</taxon>
        <taxon>Papiliotrema</taxon>
    </lineage>
</organism>
<dbReference type="AlphaFoldDB" id="A0AAD9FR57"/>
<dbReference type="Pfam" id="PF04616">
    <property type="entry name" value="Glyco_hydro_43"/>
    <property type="match status" value="1"/>
</dbReference>
<name>A0AAD9FR57_PAPLA</name>
<dbReference type="Pfam" id="PF17851">
    <property type="entry name" value="GH43_C2"/>
    <property type="match status" value="1"/>
</dbReference>
<proteinExistence type="inferred from homology"/>
<evidence type="ECO:0000256" key="5">
    <source>
        <dbReference type="PIRSR" id="PIRSR606710-2"/>
    </source>
</evidence>
<feature type="active site" description="Proton donor" evidence="4">
    <location>
        <position position="210"/>
    </location>
</feature>
<feature type="active site" description="Proton acceptor" evidence="4">
    <location>
        <position position="30"/>
    </location>
</feature>
<dbReference type="SUPFAM" id="SSF75005">
    <property type="entry name" value="Arabinanase/levansucrase/invertase"/>
    <property type="match status" value="1"/>
</dbReference>